<feature type="transmembrane region" description="Helical" evidence="2">
    <location>
        <begin position="182"/>
        <end position="204"/>
    </location>
</feature>
<evidence type="ECO:0000256" key="1">
    <source>
        <dbReference type="ARBA" id="ARBA00007362"/>
    </source>
</evidence>
<proteinExistence type="inferred from homology"/>
<dbReference type="RefSeq" id="WP_091327396.1">
    <property type="nucleotide sequence ID" value="NZ_FOSW01000012.1"/>
</dbReference>
<comment type="similarity">
    <text evidence="1">Belongs to the EamA transporter family.</text>
</comment>
<evidence type="ECO:0000313" key="5">
    <source>
        <dbReference type="Proteomes" id="UP000199152"/>
    </source>
</evidence>
<dbReference type="PANTHER" id="PTHR22911:SF137">
    <property type="entry name" value="SOLUTE CARRIER FAMILY 35 MEMBER G2-RELATED"/>
    <property type="match status" value="1"/>
</dbReference>
<dbReference type="InParanoid" id="A0A1I4I601"/>
<feature type="transmembrane region" description="Helical" evidence="2">
    <location>
        <begin position="61"/>
        <end position="80"/>
    </location>
</feature>
<gene>
    <name evidence="4" type="ORF">SAMN04488085_11258</name>
</gene>
<sequence>MAAVLLGLLTALLFGTAAYLGPVLGRSHGAAAVLAVGQVAAVVAAGALVVALGPAPPAGRALVLGLLAGVANGLALSAMFECARHLRLSVMAPIGASGGAVPVVVALLLGERPALWQLAGIPLALVGVALVAAGQRGGSGADPPGGHRVLGLWLAGAWALLYGVFLSLFAEAVAAGDAGTDGGLWAVLTSRVTLLLTVLAVPLVRRAPVRLPRSAVLPVTVNGLLVLAGVLTFAGAVSAGLVSVVSVLATLSPLVTVALAVGLLRERLGPGQQIGLVAATGGVVLLAAG</sequence>
<reference evidence="4 5" key="1">
    <citation type="submission" date="2016-10" db="EMBL/GenBank/DDBJ databases">
        <authorList>
            <person name="de Groot N.N."/>
        </authorList>
    </citation>
    <scope>NUCLEOTIDE SEQUENCE [LARGE SCALE GENOMIC DNA]</scope>
    <source>
        <strain evidence="4 5">DSM 45317</strain>
    </source>
</reference>
<dbReference type="InterPro" id="IPR000620">
    <property type="entry name" value="EamA_dom"/>
</dbReference>
<keyword evidence="2" id="KW-0472">Membrane</keyword>
<feature type="transmembrane region" description="Helical" evidence="2">
    <location>
        <begin position="149"/>
        <end position="170"/>
    </location>
</feature>
<feature type="transmembrane region" description="Helical" evidence="2">
    <location>
        <begin position="114"/>
        <end position="133"/>
    </location>
</feature>
<evidence type="ECO:0000259" key="3">
    <source>
        <dbReference type="Pfam" id="PF00892"/>
    </source>
</evidence>
<feature type="transmembrane region" description="Helical" evidence="2">
    <location>
        <begin position="30"/>
        <end position="52"/>
    </location>
</feature>
<keyword evidence="2" id="KW-0812">Transmembrane</keyword>
<dbReference type="InterPro" id="IPR037185">
    <property type="entry name" value="EmrE-like"/>
</dbReference>
<dbReference type="SUPFAM" id="SSF103481">
    <property type="entry name" value="Multidrug resistance efflux transporter EmrE"/>
    <property type="match status" value="2"/>
</dbReference>
<keyword evidence="2" id="KW-1133">Transmembrane helix</keyword>
<dbReference type="Pfam" id="PF00892">
    <property type="entry name" value="EamA"/>
    <property type="match status" value="1"/>
</dbReference>
<evidence type="ECO:0000313" key="4">
    <source>
        <dbReference type="EMBL" id="SFL49685.1"/>
    </source>
</evidence>
<keyword evidence="5" id="KW-1185">Reference proteome</keyword>
<organism evidence="4 5">
    <name type="scientific">Geodermatophilus ruber</name>
    <dbReference type="NCBI Taxonomy" id="504800"/>
    <lineage>
        <taxon>Bacteria</taxon>
        <taxon>Bacillati</taxon>
        <taxon>Actinomycetota</taxon>
        <taxon>Actinomycetes</taxon>
        <taxon>Geodermatophilales</taxon>
        <taxon>Geodermatophilaceae</taxon>
        <taxon>Geodermatophilus</taxon>
    </lineage>
</organism>
<dbReference type="EMBL" id="FOSW01000012">
    <property type="protein sequence ID" value="SFL49685.1"/>
    <property type="molecule type" value="Genomic_DNA"/>
</dbReference>
<dbReference type="GO" id="GO:0016020">
    <property type="term" value="C:membrane"/>
    <property type="evidence" value="ECO:0007669"/>
    <property type="project" value="InterPro"/>
</dbReference>
<feature type="domain" description="EamA" evidence="3">
    <location>
        <begin position="186"/>
        <end position="286"/>
    </location>
</feature>
<name>A0A1I4I601_9ACTN</name>
<feature type="transmembrane region" description="Helical" evidence="2">
    <location>
        <begin position="216"/>
        <end position="235"/>
    </location>
</feature>
<dbReference type="AlphaFoldDB" id="A0A1I4I601"/>
<dbReference type="Proteomes" id="UP000199152">
    <property type="component" value="Unassembled WGS sequence"/>
</dbReference>
<feature type="transmembrane region" description="Helical" evidence="2">
    <location>
        <begin position="241"/>
        <end position="264"/>
    </location>
</feature>
<accession>A0A1I4I601</accession>
<dbReference type="PANTHER" id="PTHR22911">
    <property type="entry name" value="ACYL-MALONYL CONDENSING ENZYME-RELATED"/>
    <property type="match status" value="1"/>
</dbReference>
<dbReference type="STRING" id="504800.SAMN04488085_11258"/>
<protein>
    <submittedName>
        <fullName evidence="4">Uncharacterized membrane protein</fullName>
    </submittedName>
</protein>
<evidence type="ECO:0000256" key="2">
    <source>
        <dbReference type="SAM" id="Phobius"/>
    </source>
</evidence>